<accession>L7CDD8</accession>
<gene>
    <name evidence="1" type="ORF">RBSWK_03938</name>
</gene>
<evidence type="ECO:0000313" key="2">
    <source>
        <dbReference type="Proteomes" id="UP000010959"/>
    </source>
</evidence>
<organism evidence="1 2">
    <name type="scientific">Rhodopirellula baltica SWK14</name>
    <dbReference type="NCBI Taxonomy" id="993516"/>
    <lineage>
        <taxon>Bacteria</taxon>
        <taxon>Pseudomonadati</taxon>
        <taxon>Planctomycetota</taxon>
        <taxon>Planctomycetia</taxon>
        <taxon>Pirellulales</taxon>
        <taxon>Pirellulaceae</taxon>
        <taxon>Rhodopirellula</taxon>
    </lineage>
</organism>
<name>L7CDD8_RHOBT</name>
<comment type="caution">
    <text evidence="1">The sequence shown here is derived from an EMBL/GenBank/DDBJ whole genome shotgun (WGS) entry which is preliminary data.</text>
</comment>
<sequence>MMDAGFQNAFLLKRPTSGSFTASDHGCSPPPHSLRHPTYAVPYLSHA</sequence>
<dbReference type="EMBL" id="AMWG01000111">
    <property type="protein sequence ID" value="ELP32239.1"/>
    <property type="molecule type" value="Genomic_DNA"/>
</dbReference>
<reference evidence="1 2" key="1">
    <citation type="journal article" date="2013" name="Mar. Genomics">
        <title>Expression of sulfatases in Rhodopirellula baltica and the diversity of sulfatases in the genus Rhodopirellula.</title>
        <authorList>
            <person name="Wegner C.E."/>
            <person name="Richter-Heitmann T."/>
            <person name="Klindworth A."/>
            <person name="Klockow C."/>
            <person name="Richter M."/>
            <person name="Achstetter T."/>
            <person name="Glockner F.O."/>
            <person name="Harder J."/>
        </authorList>
    </citation>
    <scope>NUCLEOTIDE SEQUENCE [LARGE SCALE GENOMIC DNA]</scope>
    <source>
        <strain evidence="1 2">SWK14</strain>
    </source>
</reference>
<protein>
    <submittedName>
        <fullName evidence="1">Uncharacterized protein</fullName>
    </submittedName>
</protein>
<dbReference type="AlphaFoldDB" id="L7CDD8"/>
<dbReference type="Proteomes" id="UP000010959">
    <property type="component" value="Unassembled WGS sequence"/>
</dbReference>
<proteinExistence type="predicted"/>
<evidence type="ECO:0000313" key="1">
    <source>
        <dbReference type="EMBL" id="ELP32239.1"/>
    </source>
</evidence>